<dbReference type="OrthoDB" id="2564812at2759"/>
<dbReference type="AlphaFoldDB" id="M2RB01"/>
<feature type="region of interest" description="Disordered" evidence="1">
    <location>
        <begin position="188"/>
        <end position="211"/>
    </location>
</feature>
<gene>
    <name evidence="3" type="ORF">CERSUDRAFT_85543</name>
</gene>
<keyword evidence="4" id="KW-1185">Reference proteome</keyword>
<sequence>MFTPPPSPAPPEVSQKQSCTVPLSSLSSYVKDDVFLSPTSSSGPSSSWLRSSFSHLPQTPLRETPSPPPPCSEQLHARSVESKKRTGRRTRWTILLVPAILIFITASTRYLSHPAALDALSPDYAAEDWQTWTAALQDWRPHKRHPFPQGSGEEPATNPIVFPSGVGPGVSTASTVISTPSLSVDPSVASSVSPAAPSSSATDGPTPTIPMTPPVLPTPFPQPLDTIISQNFSSEGCLDFFTNMTQTGPFLTCRPFSLLLQLSSAFINAQTNISLLNTIVWGTCNTDPTMDECIANMEWFATALQQECTTELKGNYATVVNTLMGLQSYSVLRQAACAPDPVTNGTTYCYISAMLSSSRADAYYYTLPLDIALPNNSIPSCSTCTQNLMDLYVLQGTNNTGLEKTYDAAAAITDNKCGGGFAKQAQFNTTSSSSASRNTGIKTCWMLASILAIITAVASA</sequence>
<evidence type="ECO:0000256" key="1">
    <source>
        <dbReference type="SAM" id="MobiDB-lite"/>
    </source>
</evidence>
<feature type="compositionally biased region" description="Basic and acidic residues" evidence="1">
    <location>
        <begin position="75"/>
        <end position="84"/>
    </location>
</feature>
<feature type="region of interest" description="Disordered" evidence="1">
    <location>
        <begin position="142"/>
        <end position="165"/>
    </location>
</feature>
<evidence type="ECO:0000259" key="2">
    <source>
        <dbReference type="Pfam" id="PF24855"/>
    </source>
</evidence>
<dbReference type="InterPro" id="IPR056146">
    <property type="entry name" value="DUF7729"/>
</dbReference>
<dbReference type="PANTHER" id="PTHR39460">
    <property type="entry name" value="EXPRESSED PROTEIN"/>
    <property type="match status" value="1"/>
</dbReference>
<dbReference type="HOGENOM" id="CLU_042319_4_1_1"/>
<proteinExistence type="predicted"/>
<feature type="compositionally biased region" description="Low complexity" evidence="1">
    <location>
        <begin position="38"/>
        <end position="64"/>
    </location>
</feature>
<feature type="domain" description="DUF7729" evidence="2">
    <location>
        <begin position="219"/>
        <end position="424"/>
    </location>
</feature>
<dbReference type="Pfam" id="PF24855">
    <property type="entry name" value="DUF7729"/>
    <property type="match status" value="1"/>
</dbReference>
<feature type="compositionally biased region" description="Low complexity" evidence="1">
    <location>
        <begin position="188"/>
        <end position="206"/>
    </location>
</feature>
<dbReference type="PANTHER" id="PTHR39460:SF1">
    <property type="entry name" value="C6 TRANSCRIPTION FACTOR"/>
    <property type="match status" value="1"/>
</dbReference>
<dbReference type="EMBL" id="KB445800">
    <property type="protein sequence ID" value="EMD35597.1"/>
    <property type="molecule type" value="Genomic_DNA"/>
</dbReference>
<accession>M2RB01</accession>
<reference evidence="3 4" key="1">
    <citation type="journal article" date="2012" name="Proc. Natl. Acad. Sci. U.S.A.">
        <title>Comparative genomics of Ceriporiopsis subvermispora and Phanerochaete chrysosporium provide insight into selective ligninolysis.</title>
        <authorList>
            <person name="Fernandez-Fueyo E."/>
            <person name="Ruiz-Duenas F.J."/>
            <person name="Ferreira P."/>
            <person name="Floudas D."/>
            <person name="Hibbett D.S."/>
            <person name="Canessa P."/>
            <person name="Larrondo L.F."/>
            <person name="James T.Y."/>
            <person name="Seelenfreund D."/>
            <person name="Lobos S."/>
            <person name="Polanco R."/>
            <person name="Tello M."/>
            <person name="Honda Y."/>
            <person name="Watanabe T."/>
            <person name="Watanabe T."/>
            <person name="Ryu J.S."/>
            <person name="Kubicek C.P."/>
            <person name="Schmoll M."/>
            <person name="Gaskell J."/>
            <person name="Hammel K.E."/>
            <person name="St John F.J."/>
            <person name="Vanden Wymelenberg A."/>
            <person name="Sabat G."/>
            <person name="Splinter BonDurant S."/>
            <person name="Syed K."/>
            <person name="Yadav J.S."/>
            <person name="Doddapaneni H."/>
            <person name="Subramanian V."/>
            <person name="Lavin J.L."/>
            <person name="Oguiza J.A."/>
            <person name="Perez G."/>
            <person name="Pisabarro A.G."/>
            <person name="Ramirez L."/>
            <person name="Santoyo F."/>
            <person name="Master E."/>
            <person name="Coutinho P.M."/>
            <person name="Henrissat B."/>
            <person name="Lombard V."/>
            <person name="Magnuson J.K."/>
            <person name="Kuees U."/>
            <person name="Hori C."/>
            <person name="Igarashi K."/>
            <person name="Samejima M."/>
            <person name="Held B.W."/>
            <person name="Barry K.W."/>
            <person name="LaButti K.M."/>
            <person name="Lapidus A."/>
            <person name="Lindquist E.A."/>
            <person name="Lucas S.M."/>
            <person name="Riley R."/>
            <person name="Salamov A.A."/>
            <person name="Hoffmeister D."/>
            <person name="Schwenk D."/>
            <person name="Hadar Y."/>
            <person name="Yarden O."/>
            <person name="de Vries R.P."/>
            <person name="Wiebenga A."/>
            <person name="Stenlid J."/>
            <person name="Eastwood D."/>
            <person name="Grigoriev I.V."/>
            <person name="Berka R.M."/>
            <person name="Blanchette R.A."/>
            <person name="Kersten P."/>
            <person name="Martinez A.T."/>
            <person name="Vicuna R."/>
            <person name="Cullen D."/>
        </authorList>
    </citation>
    <scope>NUCLEOTIDE SEQUENCE [LARGE SCALE GENOMIC DNA]</scope>
    <source>
        <strain evidence="3 4">B</strain>
    </source>
</reference>
<organism evidence="3 4">
    <name type="scientific">Ceriporiopsis subvermispora (strain B)</name>
    <name type="common">White-rot fungus</name>
    <name type="synonym">Gelatoporia subvermispora</name>
    <dbReference type="NCBI Taxonomy" id="914234"/>
    <lineage>
        <taxon>Eukaryota</taxon>
        <taxon>Fungi</taxon>
        <taxon>Dikarya</taxon>
        <taxon>Basidiomycota</taxon>
        <taxon>Agaricomycotina</taxon>
        <taxon>Agaricomycetes</taxon>
        <taxon>Polyporales</taxon>
        <taxon>Gelatoporiaceae</taxon>
        <taxon>Gelatoporia</taxon>
    </lineage>
</organism>
<name>M2RB01_CERS8</name>
<evidence type="ECO:0000313" key="3">
    <source>
        <dbReference type="EMBL" id="EMD35597.1"/>
    </source>
</evidence>
<dbReference type="Proteomes" id="UP000016930">
    <property type="component" value="Unassembled WGS sequence"/>
</dbReference>
<evidence type="ECO:0000313" key="4">
    <source>
        <dbReference type="Proteomes" id="UP000016930"/>
    </source>
</evidence>
<feature type="region of interest" description="Disordered" evidence="1">
    <location>
        <begin position="38"/>
        <end position="84"/>
    </location>
</feature>
<protein>
    <recommendedName>
        <fullName evidence="2">DUF7729 domain-containing protein</fullName>
    </recommendedName>
</protein>